<proteinExistence type="predicted"/>
<comment type="cofactor">
    <cofactor evidence="3">
        <name>Co(2+)</name>
        <dbReference type="ChEBI" id="CHEBI:48828"/>
    </cofactor>
</comment>
<dbReference type="EC" id="3.1.3.89" evidence="5"/>
<evidence type="ECO:0000256" key="2">
    <source>
        <dbReference type="ARBA" id="ARBA00001936"/>
    </source>
</evidence>
<dbReference type="InterPro" id="IPR006674">
    <property type="entry name" value="HD_domain"/>
</dbReference>
<dbReference type="PANTHER" id="PTHR11845">
    <property type="entry name" value="5'-DEOXYNUCLEOTIDASE HDDC2"/>
    <property type="match status" value="1"/>
</dbReference>
<dbReference type="Proteomes" id="UP000301475">
    <property type="component" value="Chromosome"/>
</dbReference>
<name>A0A4P8XZ26_9FIRM</name>
<dbReference type="RefSeq" id="WP_138156201.1">
    <property type="nucleotide sequence ID" value="NZ_CP039381.1"/>
</dbReference>
<dbReference type="Pfam" id="PF13023">
    <property type="entry name" value="HD_3"/>
    <property type="match status" value="1"/>
</dbReference>
<evidence type="ECO:0000313" key="10">
    <source>
        <dbReference type="Proteomes" id="UP000301475"/>
    </source>
</evidence>
<feature type="domain" description="HD/PDEase" evidence="8">
    <location>
        <begin position="29"/>
        <end position="144"/>
    </location>
</feature>
<keyword evidence="6" id="KW-0479">Metal-binding</keyword>
<dbReference type="KEGG" id="ruj:E5Z56_01420"/>
<dbReference type="GO" id="GO:0046872">
    <property type="term" value="F:metal ion binding"/>
    <property type="evidence" value="ECO:0007669"/>
    <property type="project" value="UniProtKB-KW"/>
</dbReference>
<dbReference type="PANTHER" id="PTHR11845:SF13">
    <property type="entry name" value="5'-DEOXYNUCLEOTIDASE HDDC2"/>
    <property type="match status" value="1"/>
</dbReference>
<comment type="catalytic activity">
    <reaction evidence="1">
        <text>a 2'-deoxyribonucleoside 5'-phosphate + H2O = a 2'-deoxyribonucleoside + phosphate</text>
        <dbReference type="Rhea" id="RHEA:36167"/>
        <dbReference type="ChEBI" id="CHEBI:15377"/>
        <dbReference type="ChEBI" id="CHEBI:18274"/>
        <dbReference type="ChEBI" id="CHEBI:43474"/>
        <dbReference type="ChEBI" id="CHEBI:65317"/>
        <dbReference type="EC" id="3.1.3.89"/>
    </reaction>
</comment>
<evidence type="ECO:0000256" key="7">
    <source>
        <dbReference type="ARBA" id="ARBA00022801"/>
    </source>
</evidence>
<reference evidence="9 10" key="1">
    <citation type="submission" date="2019-04" db="EMBL/GenBank/DDBJ databases">
        <authorList>
            <person name="Embree M."/>
            <person name="Gaffney J.R."/>
        </authorList>
    </citation>
    <scope>NUCLEOTIDE SEQUENCE [LARGE SCALE GENOMIC DNA]</scope>
    <source>
        <strain evidence="9 10">JE7A12</strain>
    </source>
</reference>
<keyword evidence="7" id="KW-0378">Hydrolase</keyword>
<dbReference type="SUPFAM" id="SSF109604">
    <property type="entry name" value="HD-domain/PDEase-like"/>
    <property type="match status" value="1"/>
</dbReference>
<dbReference type="GO" id="GO:0002953">
    <property type="term" value="F:5'-deoxynucleotidase activity"/>
    <property type="evidence" value="ECO:0007669"/>
    <property type="project" value="UniProtKB-EC"/>
</dbReference>
<dbReference type="GO" id="GO:0005737">
    <property type="term" value="C:cytoplasm"/>
    <property type="evidence" value="ECO:0007669"/>
    <property type="project" value="TreeGrafter"/>
</dbReference>
<evidence type="ECO:0000256" key="5">
    <source>
        <dbReference type="ARBA" id="ARBA00012964"/>
    </source>
</evidence>
<evidence type="ECO:0000256" key="1">
    <source>
        <dbReference type="ARBA" id="ARBA00001638"/>
    </source>
</evidence>
<evidence type="ECO:0000259" key="8">
    <source>
        <dbReference type="SMART" id="SM00471"/>
    </source>
</evidence>
<comment type="subunit">
    <text evidence="4">Homodimer.</text>
</comment>
<dbReference type="AlphaFoldDB" id="A0A4P8XZ26"/>
<evidence type="ECO:0000313" key="9">
    <source>
        <dbReference type="EMBL" id="QCT06108.1"/>
    </source>
</evidence>
<sequence length="189" mass="22288">MEIKNFMDIMNLTSQLKDNTRHSWSPKGKKESVAEHSWRLTVMAYFTKDEFPNVDNDKVIKMCLLHDMGEAFTGDIPSFYKTENDENKEEEILLNWVSTLPEPYNKELFCLYDEMIKQETEEAKVYKALDKLEASISHNEAPISTWIDIEYKLNPVYGYEECQFNPYLKRLQNKIKEIALDKIENEGKI</sequence>
<dbReference type="InterPro" id="IPR003607">
    <property type="entry name" value="HD/PDEase_dom"/>
</dbReference>
<dbReference type="InterPro" id="IPR039356">
    <property type="entry name" value="YfbR/HDDC2"/>
</dbReference>
<accession>A0A4P8XZ26</accession>
<evidence type="ECO:0000256" key="4">
    <source>
        <dbReference type="ARBA" id="ARBA00011738"/>
    </source>
</evidence>
<organism evidence="9 10">
    <name type="scientific">Ruminococcus bovis</name>
    <dbReference type="NCBI Taxonomy" id="2564099"/>
    <lineage>
        <taxon>Bacteria</taxon>
        <taxon>Bacillati</taxon>
        <taxon>Bacillota</taxon>
        <taxon>Clostridia</taxon>
        <taxon>Eubacteriales</taxon>
        <taxon>Oscillospiraceae</taxon>
        <taxon>Ruminococcus</taxon>
    </lineage>
</organism>
<dbReference type="OrthoDB" id="9796032at2"/>
<dbReference type="SMART" id="SM00471">
    <property type="entry name" value="HDc"/>
    <property type="match status" value="1"/>
</dbReference>
<gene>
    <name evidence="9" type="ORF">E5Z56_01420</name>
</gene>
<protein>
    <recommendedName>
        <fullName evidence="5">5'-deoxynucleotidase</fullName>
        <ecNumber evidence="5">3.1.3.89</ecNumber>
    </recommendedName>
</protein>
<evidence type="ECO:0000256" key="6">
    <source>
        <dbReference type="ARBA" id="ARBA00022723"/>
    </source>
</evidence>
<evidence type="ECO:0000256" key="3">
    <source>
        <dbReference type="ARBA" id="ARBA00001941"/>
    </source>
</evidence>
<dbReference type="EMBL" id="CP039381">
    <property type="protein sequence ID" value="QCT06108.1"/>
    <property type="molecule type" value="Genomic_DNA"/>
</dbReference>
<keyword evidence="10" id="KW-1185">Reference proteome</keyword>
<dbReference type="Gene3D" id="1.10.3210.10">
    <property type="entry name" value="Hypothetical protein af1432"/>
    <property type="match status" value="1"/>
</dbReference>
<comment type="cofactor">
    <cofactor evidence="2">
        <name>Mn(2+)</name>
        <dbReference type="ChEBI" id="CHEBI:29035"/>
    </cofactor>
</comment>